<dbReference type="RefSeq" id="XP_015817059.1">
    <property type="nucleotide sequence ID" value="XM_015961573.3"/>
</dbReference>
<name>A0A1A8AE16_NOTFU</name>
<dbReference type="PANTHER" id="PTHR28671:SF3">
    <property type="entry name" value="COILED-COIL DOMAIN-CONTAINING PROTEIN 169"/>
    <property type="match status" value="1"/>
</dbReference>
<feature type="region of interest" description="Disordered" evidence="2">
    <location>
        <begin position="160"/>
        <end position="241"/>
    </location>
</feature>
<feature type="compositionally biased region" description="Gly residues" evidence="2">
    <location>
        <begin position="202"/>
        <end position="215"/>
    </location>
</feature>
<dbReference type="GeneID" id="107386909"/>
<dbReference type="CTD" id="728591"/>
<dbReference type="AlphaFoldDB" id="A0A1A8AE16"/>
<dbReference type="OrthoDB" id="6615663at2759"/>
<dbReference type="Pfam" id="PF15372">
    <property type="entry name" value="DUF4600"/>
    <property type="match status" value="1"/>
</dbReference>
<sequence length="241" mass="27715">MAKEDYSKYSLSRLHTELQEEREIREMLEESVSDLRRTSSELQDRLHCVDGEGNEWKTRYETQLELNGQLERQISLIQDKLEDIRGNPIDRLAFIRSYEDMAVENLKHHLKLLTKQKTDLQSRLMDCHLLIEQEGKAFHKTNDERRAYLKEIALLTSIHETQRGKESSQRQKNPANKSIRGKQTSKKSPIKSNKEKEEEGDGIGGNVNVGGGGGDSTTERGVKKIPQREKLPAIYTSYFSG</sequence>
<protein>
    <submittedName>
        <fullName evidence="4">Coiled-coil domain containing 169</fullName>
    </submittedName>
    <submittedName>
        <fullName evidence="3">Transcript variant X1</fullName>
    </submittedName>
</protein>
<keyword evidence="1" id="KW-0175">Coiled coil</keyword>
<accession>A0A1A8AE16</accession>
<reference evidence="3" key="3">
    <citation type="submission" date="2020-03" db="EMBL/GenBank/DDBJ databases">
        <title>Intra-Species Differences in Population Size shape Life History and Genome Evolution.</title>
        <authorList>
            <person name="Willemsen D."/>
            <person name="Cui R."/>
            <person name="Valenzano D.R."/>
        </authorList>
    </citation>
    <scope>NUCLEOTIDE SEQUENCE</scope>
    <source>
        <strain evidence="3">GRZ</strain>
        <tissue evidence="3">Whole</tissue>
    </source>
</reference>
<evidence type="ECO:0000313" key="4">
    <source>
        <dbReference type="EMBL" id="SBP52726.1"/>
    </source>
</evidence>
<feature type="compositionally biased region" description="Basic and acidic residues" evidence="2">
    <location>
        <begin position="160"/>
        <end position="169"/>
    </location>
</feature>
<proteinExistence type="predicted"/>
<feature type="compositionally biased region" description="Basic residues" evidence="2">
    <location>
        <begin position="179"/>
        <end position="189"/>
    </location>
</feature>
<evidence type="ECO:0000256" key="2">
    <source>
        <dbReference type="SAM" id="MobiDB-lite"/>
    </source>
</evidence>
<feature type="compositionally biased region" description="Basic and acidic residues" evidence="2">
    <location>
        <begin position="217"/>
        <end position="231"/>
    </location>
</feature>
<dbReference type="EMBL" id="JAAVVJ010000015">
    <property type="protein sequence ID" value="KAF7206426.1"/>
    <property type="molecule type" value="Genomic_DNA"/>
</dbReference>
<dbReference type="InterPro" id="IPR028022">
    <property type="entry name" value="DUF4600"/>
</dbReference>
<dbReference type="EMBL" id="HADY01014241">
    <property type="protein sequence ID" value="SBP52726.1"/>
    <property type="molecule type" value="Transcribed_RNA"/>
</dbReference>
<organism evidence="4">
    <name type="scientific">Nothobranchius furzeri</name>
    <name type="common">Turquoise killifish</name>
    <dbReference type="NCBI Taxonomy" id="105023"/>
    <lineage>
        <taxon>Eukaryota</taxon>
        <taxon>Metazoa</taxon>
        <taxon>Chordata</taxon>
        <taxon>Craniata</taxon>
        <taxon>Vertebrata</taxon>
        <taxon>Euteleostomi</taxon>
        <taxon>Actinopterygii</taxon>
        <taxon>Neopterygii</taxon>
        <taxon>Teleostei</taxon>
        <taxon>Neoteleostei</taxon>
        <taxon>Acanthomorphata</taxon>
        <taxon>Ovalentaria</taxon>
        <taxon>Atherinomorphae</taxon>
        <taxon>Cyprinodontiformes</taxon>
        <taxon>Nothobranchiidae</taxon>
        <taxon>Nothobranchius</taxon>
    </lineage>
</organism>
<evidence type="ECO:0000256" key="1">
    <source>
        <dbReference type="SAM" id="Coils"/>
    </source>
</evidence>
<reference evidence="4" key="1">
    <citation type="submission" date="2016-05" db="EMBL/GenBank/DDBJ databases">
        <authorList>
            <person name="Lavstsen T."/>
            <person name="Jespersen J.S."/>
        </authorList>
    </citation>
    <scope>NUCLEOTIDE SEQUENCE</scope>
    <source>
        <tissue evidence="4">Brain</tissue>
    </source>
</reference>
<dbReference type="OMA" id="QSTMCEL"/>
<dbReference type="PANTHER" id="PTHR28671">
    <property type="entry name" value="COILED-COIL DOMAIN-CONTAINING PROTEIN 169"/>
    <property type="match status" value="1"/>
</dbReference>
<evidence type="ECO:0000313" key="3">
    <source>
        <dbReference type="EMBL" id="KAF7206426.1"/>
    </source>
</evidence>
<reference evidence="4" key="2">
    <citation type="submission" date="2016-06" db="EMBL/GenBank/DDBJ databases">
        <title>The genome of a short-lived fish provides insights into sex chromosome evolution and the genetic control of aging.</title>
        <authorList>
            <person name="Reichwald K."/>
            <person name="Felder M."/>
            <person name="Petzold A."/>
            <person name="Koch P."/>
            <person name="Groth M."/>
            <person name="Platzer M."/>
        </authorList>
    </citation>
    <scope>NUCLEOTIDE SEQUENCE</scope>
    <source>
        <tissue evidence="4">Brain</tissue>
    </source>
</reference>
<dbReference type="Proteomes" id="UP000822369">
    <property type="component" value="Chromosome 15"/>
</dbReference>
<dbReference type="KEGG" id="nfu:107386909"/>
<gene>
    <name evidence="4" type="primary">CCDC169</name>
    <name evidence="3" type="synonym">ccdc169</name>
    <name evidence="3" type="ORF">G4P62_011344</name>
</gene>
<feature type="coiled-coil region" evidence="1">
    <location>
        <begin position="11"/>
        <end position="123"/>
    </location>
</feature>